<dbReference type="PROSITE" id="PS51257">
    <property type="entry name" value="PROKAR_LIPOPROTEIN"/>
    <property type="match status" value="1"/>
</dbReference>
<evidence type="ECO:0000256" key="2">
    <source>
        <dbReference type="ARBA" id="ARBA00005336"/>
    </source>
</evidence>
<keyword evidence="10" id="KW-1185">Reference proteome</keyword>
<evidence type="ECO:0000256" key="4">
    <source>
        <dbReference type="ARBA" id="ARBA00022801"/>
    </source>
</evidence>
<evidence type="ECO:0000313" key="10">
    <source>
        <dbReference type="Proteomes" id="UP000825228"/>
    </source>
</evidence>
<dbReference type="InterPro" id="IPR017853">
    <property type="entry name" value="GH"/>
</dbReference>
<comment type="similarity">
    <text evidence="2">Belongs to the glycosyl hydrolase 3 family.</text>
</comment>
<dbReference type="EMBL" id="JABUBU010000010">
    <property type="protein sequence ID" value="MBY6367529.1"/>
    <property type="molecule type" value="Genomic_DNA"/>
</dbReference>
<evidence type="ECO:0000259" key="8">
    <source>
        <dbReference type="Pfam" id="PF00933"/>
    </source>
</evidence>
<evidence type="ECO:0000256" key="7">
    <source>
        <dbReference type="SAM" id="SignalP"/>
    </source>
</evidence>
<name>A0ABS7P533_9NOCA</name>
<comment type="catalytic activity">
    <reaction evidence="1">
        <text>Hydrolysis of terminal non-reducing N-acetyl-D-hexosamine residues in N-acetyl-beta-D-hexosaminides.</text>
        <dbReference type="EC" id="3.2.1.52"/>
    </reaction>
</comment>
<keyword evidence="5" id="KW-0326">Glycosidase</keyword>
<evidence type="ECO:0000256" key="5">
    <source>
        <dbReference type="ARBA" id="ARBA00023295"/>
    </source>
</evidence>
<dbReference type="Pfam" id="PF00933">
    <property type="entry name" value="Glyco_hydro_3"/>
    <property type="match status" value="1"/>
</dbReference>
<proteinExistence type="inferred from homology"/>
<reference evidence="9 10" key="1">
    <citation type="submission" date="2020-06" db="EMBL/GenBank/DDBJ databases">
        <title>Taxonomy, biology and ecology of Rhodococcus bacteria occurring in California pistachio and other woody hosts as revealed by genome sequence analyses.</title>
        <authorList>
            <person name="Gai Y."/>
            <person name="Riely B."/>
        </authorList>
    </citation>
    <scope>NUCLEOTIDE SEQUENCE [LARGE SCALE GENOMIC DNA]</scope>
    <source>
        <strain evidence="9 10">BP-281</strain>
    </source>
</reference>
<dbReference type="Gene3D" id="3.20.20.300">
    <property type="entry name" value="Glycoside hydrolase, family 3, N-terminal domain"/>
    <property type="match status" value="1"/>
</dbReference>
<organism evidence="9 10">
    <name type="scientific">Rhodococcoides corynebacterioides</name>
    <dbReference type="NCBI Taxonomy" id="53972"/>
    <lineage>
        <taxon>Bacteria</taxon>
        <taxon>Bacillati</taxon>
        <taxon>Actinomycetota</taxon>
        <taxon>Actinomycetes</taxon>
        <taxon>Mycobacteriales</taxon>
        <taxon>Nocardiaceae</taxon>
        <taxon>Rhodococcoides</taxon>
    </lineage>
</organism>
<evidence type="ECO:0000313" key="9">
    <source>
        <dbReference type="EMBL" id="MBY6367529.1"/>
    </source>
</evidence>
<dbReference type="PANTHER" id="PTHR30480:SF13">
    <property type="entry name" value="BETA-HEXOSAMINIDASE"/>
    <property type="match status" value="1"/>
</dbReference>
<feature type="domain" description="Glycoside hydrolase family 3 N-terminal" evidence="8">
    <location>
        <begin position="79"/>
        <end position="394"/>
    </location>
</feature>
<comment type="caution">
    <text evidence="9">The sequence shown here is derived from an EMBL/GenBank/DDBJ whole genome shotgun (WGS) entry which is preliminary data.</text>
</comment>
<protein>
    <recommendedName>
        <fullName evidence="3">beta-N-acetylhexosaminidase</fullName>
        <ecNumber evidence="3">3.2.1.52</ecNumber>
    </recommendedName>
</protein>
<gene>
    <name evidence="9" type="ORF">HQ603_12245</name>
</gene>
<dbReference type="RefSeq" id="WP_222684802.1">
    <property type="nucleotide sequence ID" value="NZ_JABUBT010000006.1"/>
</dbReference>
<dbReference type="InterPro" id="IPR001764">
    <property type="entry name" value="Glyco_hydro_3_N"/>
</dbReference>
<sequence>MPGYRLTCLLAVSTVSTVSTVALAACGSGAGTDAPESPAPSPAASSSPAMSESPAAVSSSPAAPPADTCAQAVAALTERQRLAQLLTVGVTGTDDAVAVVQAEQVGGVFVGSWTEPGMLAGGGVARVQDAATLPVMVTIDEEGGRVSRAEDLLGSIPSARETAATMTVEQTYAMWRERGQGLRELGITVDFAPDVDVSDQADDTVIGDRSYADDPATVVAYADAAARGLRDAGVLPVIKHFPGHGAASGDSHTGAVTTPPLDALQTRDLVPFRELARPGVGVMVGHLDVPGLTAEGEPASISPAAMALLRGGGGYGAAPFDGPIFTDDLSGMAAITSRLGIEQAVEAALVAGADVALWITTDAVPDVLDRLEDAVASGRLTDEQVNRKVATVLRAKAAPGCV</sequence>
<dbReference type="Proteomes" id="UP000825228">
    <property type="component" value="Unassembled WGS sequence"/>
</dbReference>
<feature type="signal peptide" evidence="7">
    <location>
        <begin position="1"/>
        <end position="24"/>
    </location>
</feature>
<accession>A0ABS7P533</accession>
<evidence type="ECO:0000256" key="1">
    <source>
        <dbReference type="ARBA" id="ARBA00001231"/>
    </source>
</evidence>
<dbReference type="PANTHER" id="PTHR30480">
    <property type="entry name" value="BETA-HEXOSAMINIDASE-RELATED"/>
    <property type="match status" value="1"/>
</dbReference>
<keyword evidence="4 9" id="KW-0378">Hydrolase</keyword>
<evidence type="ECO:0000256" key="3">
    <source>
        <dbReference type="ARBA" id="ARBA00012663"/>
    </source>
</evidence>
<evidence type="ECO:0000256" key="6">
    <source>
        <dbReference type="SAM" id="MobiDB-lite"/>
    </source>
</evidence>
<dbReference type="SUPFAM" id="SSF51445">
    <property type="entry name" value="(Trans)glycosidases"/>
    <property type="match status" value="1"/>
</dbReference>
<keyword evidence="7" id="KW-0732">Signal</keyword>
<dbReference type="InterPro" id="IPR036962">
    <property type="entry name" value="Glyco_hydro_3_N_sf"/>
</dbReference>
<dbReference type="GO" id="GO:0016787">
    <property type="term" value="F:hydrolase activity"/>
    <property type="evidence" value="ECO:0007669"/>
    <property type="project" value="UniProtKB-KW"/>
</dbReference>
<feature type="compositionally biased region" description="Low complexity" evidence="6">
    <location>
        <begin position="42"/>
        <end position="61"/>
    </location>
</feature>
<feature type="chain" id="PRO_5047016728" description="beta-N-acetylhexosaminidase" evidence="7">
    <location>
        <begin position="25"/>
        <end position="402"/>
    </location>
</feature>
<feature type="region of interest" description="Disordered" evidence="6">
    <location>
        <begin position="29"/>
        <end position="64"/>
    </location>
</feature>
<dbReference type="EC" id="3.2.1.52" evidence="3"/>
<dbReference type="InterPro" id="IPR050226">
    <property type="entry name" value="NagZ_Beta-hexosaminidase"/>
</dbReference>